<evidence type="ECO:0000313" key="1">
    <source>
        <dbReference type="EMBL" id="KAF2004907.1"/>
    </source>
</evidence>
<name>A0A6A5WTJ6_9PLEO</name>
<accession>A0A6A5WTJ6</accession>
<gene>
    <name evidence="1" type="ORF">P154DRAFT_21662</name>
</gene>
<dbReference type="AlphaFoldDB" id="A0A6A5WTJ6"/>
<keyword evidence="2" id="KW-1185">Reference proteome</keyword>
<dbReference type="Proteomes" id="UP000799779">
    <property type="component" value="Unassembled WGS sequence"/>
</dbReference>
<dbReference type="EMBL" id="ML977565">
    <property type="protein sequence ID" value="KAF2004907.1"/>
    <property type="molecule type" value="Genomic_DNA"/>
</dbReference>
<organism evidence="1 2">
    <name type="scientific">Amniculicola lignicola CBS 123094</name>
    <dbReference type="NCBI Taxonomy" id="1392246"/>
    <lineage>
        <taxon>Eukaryota</taxon>
        <taxon>Fungi</taxon>
        <taxon>Dikarya</taxon>
        <taxon>Ascomycota</taxon>
        <taxon>Pezizomycotina</taxon>
        <taxon>Dothideomycetes</taxon>
        <taxon>Pleosporomycetidae</taxon>
        <taxon>Pleosporales</taxon>
        <taxon>Amniculicolaceae</taxon>
        <taxon>Amniculicola</taxon>
    </lineage>
</organism>
<protein>
    <submittedName>
        <fullName evidence="1">Uncharacterized protein</fullName>
    </submittedName>
</protein>
<reference evidence="1" key="1">
    <citation type="journal article" date="2020" name="Stud. Mycol.">
        <title>101 Dothideomycetes genomes: a test case for predicting lifestyles and emergence of pathogens.</title>
        <authorList>
            <person name="Haridas S."/>
            <person name="Albert R."/>
            <person name="Binder M."/>
            <person name="Bloem J."/>
            <person name="Labutti K."/>
            <person name="Salamov A."/>
            <person name="Andreopoulos B."/>
            <person name="Baker S."/>
            <person name="Barry K."/>
            <person name="Bills G."/>
            <person name="Bluhm B."/>
            <person name="Cannon C."/>
            <person name="Castanera R."/>
            <person name="Culley D."/>
            <person name="Daum C."/>
            <person name="Ezra D."/>
            <person name="Gonzalez J."/>
            <person name="Henrissat B."/>
            <person name="Kuo A."/>
            <person name="Liang C."/>
            <person name="Lipzen A."/>
            <person name="Lutzoni F."/>
            <person name="Magnuson J."/>
            <person name="Mondo S."/>
            <person name="Nolan M."/>
            <person name="Ohm R."/>
            <person name="Pangilinan J."/>
            <person name="Park H.-J."/>
            <person name="Ramirez L."/>
            <person name="Alfaro M."/>
            <person name="Sun H."/>
            <person name="Tritt A."/>
            <person name="Yoshinaga Y."/>
            <person name="Zwiers L.-H."/>
            <person name="Turgeon B."/>
            <person name="Goodwin S."/>
            <person name="Spatafora J."/>
            <person name="Crous P."/>
            <person name="Grigoriev I."/>
        </authorList>
    </citation>
    <scope>NUCLEOTIDE SEQUENCE</scope>
    <source>
        <strain evidence="1">CBS 123094</strain>
    </source>
</reference>
<sequence>MWGIRKSRILLQIGCCNAPIATSDSELQCRYVTLTSALLSTDLIVNADTITTPSTLIFDIPTHAKSALRVSHLPRILRDIKRVLFSHRSNTDMAVRAARHSLAKIHL</sequence>
<evidence type="ECO:0000313" key="2">
    <source>
        <dbReference type="Proteomes" id="UP000799779"/>
    </source>
</evidence>
<proteinExistence type="predicted"/>